<gene>
    <name evidence="2" type="ORF">MEDL_7028</name>
</gene>
<dbReference type="OrthoDB" id="10398272at2759"/>
<sequence>MSANGTSIAQLITENDCPFECKYNGVKNGDCVEVTNNGVEFSDSVPVVMFDSSCNTCTTTDTYVFCQLRVGKIFACINYLQEDIVNTILMCVLNGACYVESSSQCNVSSDTTDSDTFKLWIIGVVISVLLVLIIFILVIKWCGKKKRPVSPMEYYTDEQADIYFNQNSAFGNGESSLPNRKVLPKPVKINVKPW</sequence>
<dbReference type="AlphaFoldDB" id="A0A8S3Q947"/>
<accession>A0A8S3Q947</accession>
<protein>
    <submittedName>
        <fullName evidence="2">Uncharacterized protein</fullName>
    </submittedName>
</protein>
<evidence type="ECO:0000313" key="3">
    <source>
        <dbReference type="Proteomes" id="UP000683360"/>
    </source>
</evidence>
<keyword evidence="1" id="KW-1133">Transmembrane helix</keyword>
<evidence type="ECO:0000313" key="2">
    <source>
        <dbReference type="EMBL" id="CAG2191814.1"/>
    </source>
</evidence>
<keyword evidence="3" id="KW-1185">Reference proteome</keyword>
<proteinExistence type="predicted"/>
<reference evidence="2" key="1">
    <citation type="submission" date="2021-03" db="EMBL/GenBank/DDBJ databases">
        <authorList>
            <person name="Bekaert M."/>
        </authorList>
    </citation>
    <scope>NUCLEOTIDE SEQUENCE</scope>
</reference>
<comment type="caution">
    <text evidence="2">The sequence shown here is derived from an EMBL/GenBank/DDBJ whole genome shotgun (WGS) entry which is preliminary data.</text>
</comment>
<keyword evidence="1" id="KW-0812">Transmembrane</keyword>
<dbReference type="Proteomes" id="UP000683360">
    <property type="component" value="Unassembled WGS sequence"/>
</dbReference>
<evidence type="ECO:0000256" key="1">
    <source>
        <dbReference type="SAM" id="Phobius"/>
    </source>
</evidence>
<feature type="transmembrane region" description="Helical" evidence="1">
    <location>
        <begin position="119"/>
        <end position="139"/>
    </location>
</feature>
<keyword evidence="1" id="KW-0472">Membrane</keyword>
<dbReference type="EMBL" id="CAJPWZ010000370">
    <property type="protein sequence ID" value="CAG2191814.1"/>
    <property type="molecule type" value="Genomic_DNA"/>
</dbReference>
<organism evidence="2 3">
    <name type="scientific">Mytilus edulis</name>
    <name type="common">Blue mussel</name>
    <dbReference type="NCBI Taxonomy" id="6550"/>
    <lineage>
        <taxon>Eukaryota</taxon>
        <taxon>Metazoa</taxon>
        <taxon>Spiralia</taxon>
        <taxon>Lophotrochozoa</taxon>
        <taxon>Mollusca</taxon>
        <taxon>Bivalvia</taxon>
        <taxon>Autobranchia</taxon>
        <taxon>Pteriomorphia</taxon>
        <taxon>Mytilida</taxon>
        <taxon>Mytiloidea</taxon>
        <taxon>Mytilidae</taxon>
        <taxon>Mytilinae</taxon>
        <taxon>Mytilus</taxon>
    </lineage>
</organism>
<name>A0A8S3Q947_MYTED</name>